<comment type="caution">
    <text evidence="1">The sequence shown here is derived from an EMBL/GenBank/DDBJ whole genome shotgun (WGS) entry which is preliminary data.</text>
</comment>
<reference evidence="2" key="1">
    <citation type="journal article" date="2023" name="G3 (Bethesda)">
        <title>Genome assembly and association tests identify interacting loci associated with vigor, precocity, and sex in interspecific pistachio rootstocks.</title>
        <authorList>
            <person name="Palmer W."/>
            <person name="Jacygrad E."/>
            <person name="Sagayaradj S."/>
            <person name="Cavanaugh K."/>
            <person name="Han R."/>
            <person name="Bertier L."/>
            <person name="Beede B."/>
            <person name="Kafkas S."/>
            <person name="Golino D."/>
            <person name="Preece J."/>
            <person name="Michelmore R."/>
        </authorList>
    </citation>
    <scope>NUCLEOTIDE SEQUENCE [LARGE SCALE GENOMIC DNA]</scope>
</reference>
<protein>
    <submittedName>
        <fullName evidence="1">Uncharacterized protein</fullName>
    </submittedName>
</protein>
<dbReference type="EMBL" id="CM047902">
    <property type="protein sequence ID" value="KAJ0095569.1"/>
    <property type="molecule type" value="Genomic_DNA"/>
</dbReference>
<keyword evidence="2" id="KW-1185">Reference proteome</keyword>
<name>A0ACC1B9L4_9ROSI</name>
<gene>
    <name evidence="1" type="ORF">Patl1_15307</name>
</gene>
<organism evidence="1 2">
    <name type="scientific">Pistacia atlantica</name>
    <dbReference type="NCBI Taxonomy" id="434234"/>
    <lineage>
        <taxon>Eukaryota</taxon>
        <taxon>Viridiplantae</taxon>
        <taxon>Streptophyta</taxon>
        <taxon>Embryophyta</taxon>
        <taxon>Tracheophyta</taxon>
        <taxon>Spermatophyta</taxon>
        <taxon>Magnoliopsida</taxon>
        <taxon>eudicotyledons</taxon>
        <taxon>Gunneridae</taxon>
        <taxon>Pentapetalae</taxon>
        <taxon>rosids</taxon>
        <taxon>malvids</taxon>
        <taxon>Sapindales</taxon>
        <taxon>Anacardiaceae</taxon>
        <taxon>Pistacia</taxon>
    </lineage>
</organism>
<evidence type="ECO:0000313" key="2">
    <source>
        <dbReference type="Proteomes" id="UP001164250"/>
    </source>
</evidence>
<proteinExistence type="predicted"/>
<evidence type="ECO:0000313" key="1">
    <source>
        <dbReference type="EMBL" id="KAJ0095569.1"/>
    </source>
</evidence>
<dbReference type="Proteomes" id="UP001164250">
    <property type="component" value="Chromosome 6"/>
</dbReference>
<sequence length="67" mass="8355">MVKDTRNLVDGIMAHFRLFKKWVKWLISWRHRLNKKFTPYFTFHFQNLVTHWLPSTNWLYGYTFGSF</sequence>
<accession>A0ACC1B9L4</accession>